<dbReference type="EMBL" id="JAACXV010000021">
    <property type="protein sequence ID" value="KAF7286799.1"/>
    <property type="molecule type" value="Genomic_DNA"/>
</dbReference>
<comment type="caution">
    <text evidence="7">The sequence shown here is derived from an EMBL/GenBank/DDBJ whole genome shotgun (WGS) entry which is preliminary data.</text>
</comment>
<feature type="signal peptide" evidence="5">
    <location>
        <begin position="1"/>
        <end position="23"/>
    </location>
</feature>
<dbReference type="CDD" id="cd00190">
    <property type="entry name" value="Tryp_SPc"/>
    <property type="match status" value="1"/>
</dbReference>
<dbReference type="Proteomes" id="UP000625711">
    <property type="component" value="Unassembled WGS sequence"/>
</dbReference>
<dbReference type="InterPro" id="IPR018114">
    <property type="entry name" value="TRYPSIN_HIS"/>
</dbReference>
<evidence type="ECO:0000259" key="6">
    <source>
        <dbReference type="PROSITE" id="PS50240"/>
    </source>
</evidence>
<evidence type="ECO:0000313" key="8">
    <source>
        <dbReference type="Proteomes" id="UP000625711"/>
    </source>
</evidence>
<keyword evidence="1 5" id="KW-0732">Signal</keyword>
<dbReference type="InterPro" id="IPR043504">
    <property type="entry name" value="Peptidase_S1_PA_chymotrypsin"/>
</dbReference>
<dbReference type="Pfam" id="PF00089">
    <property type="entry name" value="Trypsin"/>
    <property type="match status" value="1"/>
</dbReference>
<name>A0A834MP63_RHYFE</name>
<dbReference type="PRINTS" id="PR00722">
    <property type="entry name" value="CHYMOTRYPSIN"/>
</dbReference>
<evidence type="ECO:0000256" key="4">
    <source>
        <dbReference type="ARBA" id="ARBA00024195"/>
    </source>
</evidence>
<evidence type="ECO:0000256" key="5">
    <source>
        <dbReference type="SAM" id="SignalP"/>
    </source>
</evidence>
<comment type="similarity">
    <text evidence="4">Belongs to the peptidase S1 family. CLIP subfamily.</text>
</comment>
<feature type="domain" description="Peptidase S1" evidence="6">
    <location>
        <begin position="124"/>
        <end position="371"/>
    </location>
</feature>
<dbReference type="OrthoDB" id="7726766at2759"/>
<dbReference type="InterPro" id="IPR001254">
    <property type="entry name" value="Trypsin_dom"/>
</dbReference>
<gene>
    <name evidence="7" type="ORF">GWI33_004204</name>
</gene>
<dbReference type="Gene3D" id="2.40.10.10">
    <property type="entry name" value="Trypsin-like serine proteases"/>
    <property type="match status" value="2"/>
</dbReference>
<organism evidence="7 8">
    <name type="scientific">Rhynchophorus ferrugineus</name>
    <name type="common">Red palm weevil</name>
    <name type="synonym">Curculio ferrugineus</name>
    <dbReference type="NCBI Taxonomy" id="354439"/>
    <lineage>
        <taxon>Eukaryota</taxon>
        <taxon>Metazoa</taxon>
        <taxon>Ecdysozoa</taxon>
        <taxon>Arthropoda</taxon>
        <taxon>Hexapoda</taxon>
        <taxon>Insecta</taxon>
        <taxon>Pterygota</taxon>
        <taxon>Neoptera</taxon>
        <taxon>Endopterygota</taxon>
        <taxon>Coleoptera</taxon>
        <taxon>Polyphaga</taxon>
        <taxon>Cucujiformia</taxon>
        <taxon>Curculionidae</taxon>
        <taxon>Dryophthorinae</taxon>
        <taxon>Rhynchophorus</taxon>
    </lineage>
</organism>
<accession>A0A834MP63</accession>
<dbReference type="SMART" id="SM00020">
    <property type="entry name" value="Tryp_SPc"/>
    <property type="match status" value="1"/>
</dbReference>
<dbReference type="PANTHER" id="PTHR24258">
    <property type="entry name" value="SERINE PROTEASE-RELATED"/>
    <property type="match status" value="1"/>
</dbReference>
<keyword evidence="3" id="KW-0325">Glycoprotein</keyword>
<dbReference type="GO" id="GO:0006508">
    <property type="term" value="P:proteolysis"/>
    <property type="evidence" value="ECO:0007669"/>
    <property type="project" value="InterPro"/>
</dbReference>
<evidence type="ECO:0000313" key="7">
    <source>
        <dbReference type="EMBL" id="KAF7286799.1"/>
    </source>
</evidence>
<dbReference type="FunFam" id="2.40.10.10:FF:000028">
    <property type="entry name" value="Serine protease easter"/>
    <property type="match status" value="1"/>
</dbReference>
<proteinExistence type="inferred from homology"/>
<dbReference type="GO" id="GO:0004252">
    <property type="term" value="F:serine-type endopeptidase activity"/>
    <property type="evidence" value="ECO:0007669"/>
    <property type="project" value="InterPro"/>
</dbReference>
<evidence type="ECO:0000256" key="2">
    <source>
        <dbReference type="ARBA" id="ARBA00023157"/>
    </source>
</evidence>
<dbReference type="PROSITE" id="PS50240">
    <property type="entry name" value="TRYPSIN_DOM"/>
    <property type="match status" value="1"/>
</dbReference>
<dbReference type="AlphaFoldDB" id="A0A834MP63"/>
<keyword evidence="2" id="KW-1015">Disulfide bond</keyword>
<dbReference type="SUPFAM" id="SSF50494">
    <property type="entry name" value="Trypsin-like serine proteases"/>
    <property type="match status" value="1"/>
</dbReference>
<feature type="chain" id="PRO_5032571360" description="Peptidase S1 domain-containing protein" evidence="5">
    <location>
        <begin position="24"/>
        <end position="374"/>
    </location>
</feature>
<evidence type="ECO:0000256" key="1">
    <source>
        <dbReference type="ARBA" id="ARBA00022729"/>
    </source>
</evidence>
<dbReference type="PROSITE" id="PS51257">
    <property type="entry name" value="PROKAR_LIPOPROTEIN"/>
    <property type="match status" value="1"/>
</dbReference>
<dbReference type="PANTHER" id="PTHR24258:SF145">
    <property type="entry name" value="SERINE PROTEASE EASTER-LIKE PROTEIN"/>
    <property type="match status" value="1"/>
</dbReference>
<evidence type="ECO:0000256" key="3">
    <source>
        <dbReference type="ARBA" id="ARBA00023180"/>
    </source>
</evidence>
<dbReference type="PROSITE" id="PS00134">
    <property type="entry name" value="TRYPSIN_HIS"/>
    <property type="match status" value="1"/>
</dbReference>
<sequence length="374" mass="40613">MNRIVNTVIYALVLGCLINGRLCTPDDQGIPEGDSSFDISIPQRKVQRRAICPVNTQCIPLSSCPLLSNILSSECVKQDSLGQISCGYQGSGLVCCPNTESHGEEDKPSTPGKFVDGVRCGQSQVEGEGYDGIGAYPWIARVGFRNTQTGEVKYPCTGSILSNKVILTAAHCALAKAESYKLYSVRVGEWMTNTEIDCGEEFCGLPVQDIPISHVIVHPGYQKQNYRHNIALMVLKNKIKYGVTAQPICLPESWSVTSNNGILVGWGKTAGQTESPYRQQTLFLPIISLRQCEKVYGRTLPISDEQVCAGGQRGQDACSGFGGAPLLVKHSSTYYQVGILSFGSDQCGAAGIPSVYTNIKKYITWIRENSPQVL</sequence>
<protein>
    <recommendedName>
        <fullName evidence="6">Peptidase S1 domain-containing protein</fullName>
    </recommendedName>
</protein>
<reference evidence="7" key="1">
    <citation type="submission" date="2020-08" db="EMBL/GenBank/DDBJ databases">
        <title>Genome sequencing and assembly of the red palm weevil Rhynchophorus ferrugineus.</title>
        <authorList>
            <person name="Dias G.B."/>
            <person name="Bergman C.M."/>
            <person name="Manee M."/>
        </authorList>
    </citation>
    <scope>NUCLEOTIDE SEQUENCE</scope>
    <source>
        <strain evidence="7">AA-2017</strain>
        <tissue evidence="7">Whole larva</tissue>
    </source>
</reference>
<dbReference type="InterPro" id="IPR001314">
    <property type="entry name" value="Peptidase_S1A"/>
</dbReference>
<dbReference type="InterPro" id="IPR009003">
    <property type="entry name" value="Peptidase_S1_PA"/>
</dbReference>
<keyword evidence="8" id="KW-1185">Reference proteome</keyword>